<evidence type="ECO:0000313" key="2">
    <source>
        <dbReference type="EMBL" id="KAF2180642.1"/>
    </source>
</evidence>
<gene>
    <name evidence="2" type="ORF">K469DRAFT_276726</name>
</gene>
<dbReference type="EMBL" id="ML994657">
    <property type="protein sequence ID" value="KAF2180642.1"/>
    <property type="molecule type" value="Genomic_DNA"/>
</dbReference>
<organism evidence="2 3">
    <name type="scientific">Zopfia rhizophila CBS 207.26</name>
    <dbReference type="NCBI Taxonomy" id="1314779"/>
    <lineage>
        <taxon>Eukaryota</taxon>
        <taxon>Fungi</taxon>
        <taxon>Dikarya</taxon>
        <taxon>Ascomycota</taxon>
        <taxon>Pezizomycotina</taxon>
        <taxon>Dothideomycetes</taxon>
        <taxon>Dothideomycetes incertae sedis</taxon>
        <taxon>Zopfiaceae</taxon>
        <taxon>Zopfia</taxon>
    </lineage>
</organism>
<dbReference type="Proteomes" id="UP000800200">
    <property type="component" value="Unassembled WGS sequence"/>
</dbReference>
<reference evidence="2" key="1">
    <citation type="journal article" date="2020" name="Stud. Mycol.">
        <title>101 Dothideomycetes genomes: a test case for predicting lifestyles and emergence of pathogens.</title>
        <authorList>
            <person name="Haridas S."/>
            <person name="Albert R."/>
            <person name="Binder M."/>
            <person name="Bloem J."/>
            <person name="Labutti K."/>
            <person name="Salamov A."/>
            <person name="Andreopoulos B."/>
            <person name="Baker S."/>
            <person name="Barry K."/>
            <person name="Bills G."/>
            <person name="Bluhm B."/>
            <person name="Cannon C."/>
            <person name="Castanera R."/>
            <person name="Culley D."/>
            <person name="Daum C."/>
            <person name="Ezra D."/>
            <person name="Gonzalez J."/>
            <person name="Henrissat B."/>
            <person name="Kuo A."/>
            <person name="Liang C."/>
            <person name="Lipzen A."/>
            <person name="Lutzoni F."/>
            <person name="Magnuson J."/>
            <person name="Mondo S."/>
            <person name="Nolan M."/>
            <person name="Ohm R."/>
            <person name="Pangilinan J."/>
            <person name="Park H.-J."/>
            <person name="Ramirez L."/>
            <person name="Alfaro M."/>
            <person name="Sun H."/>
            <person name="Tritt A."/>
            <person name="Yoshinaga Y."/>
            <person name="Zwiers L.-H."/>
            <person name="Turgeon B."/>
            <person name="Goodwin S."/>
            <person name="Spatafora J."/>
            <person name="Crous P."/>
            <person name="Grigoriev I."/>
        </authorList>
    </citation>
    <scope>NUCLEOTIDE SEQUENCE</scope>
    <source>
        <strain evidence="2">CBS 207.26</strain>
    </source>
</reference>
<accession>A0A6A6DQJ3</accession>
<evidence type="ECO:0000256" key="1">
    <source>
        <dbReference type="SAM" id="MobiDB-lite"/>
    </source>
</evidence>
<feature type="compositionally biased region" description="Pro residues" evidence="1">
    <location>
        <begin position="68"/>
        <end position="81"/>
    </location>
</feature>
<sequence>MIINACPHTSTLRTFHHLPARRKREGAPASRRFERTSHRQRAPFISFTGALSTLWDQLAPTDILDNPLPAPQNHPPLPPPARCTTFS</sequence>
<dbReference type="AlphaFoldDB" id="A0A6A6DQJ3"/>
<protein>
    <submittedName>
        <fullName evidence="2">Uncharacterized protein</fullName>
    </submittedName>
</protein>
<proteinExistence type="predicted"/>
<evidence type="ECO:0000313" key="3">
    <source>
        <dbReference type="Proteomes" id="UP000800200"/>
    </source>
</evidence>
<feature type="region of interest" description="Disordered" evidence="1">
    <location>
        <begin position="64"/>
        <end position="87"/>
    </location>
</feature>
<name>A0A6A6DQJ3_9PEZI</name>
<keyword evidence="3" id="KW-1185">Reference proteome</keyword>